<dbReference type="KEGG" id="vg:8303355"/>
<evidence type="ECO:0000313" key="2">
    <source>
        <dbReference type="Proteomes" id="UP000001515"/>
    </source>
</evidence>
<proteinExistence type="predicted"/>
<reference evidence="1 2" key="1">
    <citation type="journal article" date="2009" name="Environ. Microbiol.">
        <title>Comparative genomics of marine cyanomyoviruses reveals the widespread occurrence of Synechococcus host genes localized to a hyperplastic region: implications for mechanisms of cyanophage evolution.</title>
        <authorList>
            <person name="Millard A.D."/>
            <person name="Zwirglmaier K."/>
            <person name="Downey M.J."/>
            <person name="Mann N.H."/>
            <person name="Scanlan D.J."/>
        </authorList>
    </citation>
    <scope>NUCLEOTIDE SEQUENCE</scope>
</reference>
<dbReference type="GeneID" id="8303355"/>
<dbReference type="Proteomes" id="UP000001515">
    <property type="component" value="Segment"/>
</dbReference>
<dbReference type="EMBL" id="FM207411">
    <property type="protein sequence ID" value="CAR63342.1"/>
    <property type="molecule type" value="Genomic_DNA"/>
</dbReference>
<dbReference type="RefSeq" id="YP_003097379.1">
    <property type="nucleotide sequence ID" value="NC_013085.1"/>
</dbReference>
<keyword evidence="2" id="KW-1185">Reference proteome</keyword>
<accession>C7BVB3</accession>
<gene>
    <name evidence="1" type="ORF">SRSM4_145</name>
</gene>
<organism evidence="1 2">
    <name type="scientific">Synechococcus phage S-RSM4</name>
    <dbReference type="NCBI Taxonomy" id="555387"/>
    <lineage>
        <taxon>Viruses</taxon>
        <taxon>Duplodnaviria</taxon>
        <taxon>Heunggongvirae</taxon>
        <taxon>Uroviricota</taxon>
        <taxon>Caudoviricetes</taxon>
        <taxon>Pantevenvirales</taxon>
        <taxon>Kyanoviridae</taxon>
        <taxon>Gibbetvirus</taxon>
        <taxon>Gibbetvirus rsm4</taxon>
    </lineage>
</organism>
<sequence length="63" mass="6960">MYPGKLTVTNANPSESVMLPLHAAGAMPRAVEGSICWDPDAKRIFVYAPNSDGELIWQETQRQ</sequence>
<protein>
    <submittedName>
        <fullName evidence="1">Uncharacterized protein</fullName>
    </submittedName>
</protein>
<evidence type="ECO:0000313" key="1">
    <source>
        <dbReference type="EMBL" id="CAR63342.1"/>
    </source>
</evidence>
<name>C7BVB3_9CAUD</name>